<dbReference type="GO" id="GO:1902600">
    <property type="term" value="P:proton transmembrane transport"/>
    <property type="evidence" value="ECO:0007669"/>
    <property type="project" value="InterPro"/>
</dbReference>
<dbReference type="PANTHER" id="PTHR43021:SF2">
    <property type="entry name" value="CATION_H+ EXCHANGER DOMAIN-CONTAINING PROTEIN"/>
    <property type="match status" value="1"/>
</dbReference>
<comment type="subcellular location">
    <subcellularLocation>
        <location evidence="1">Membrane</location>
        <topology evidence="1">Multi-pass membrane protein</topology>
    </subcellularLocation>
</comment>
<name>A0A523RS61_UNCAE</name>
<evidence type="ECO:0000256" key="3">
    <source>
        <dbReference type="ARBA" id="ARBA00022989"/>
    </source>
</evidence>
<keyword evidence="3 5" id="KW-1133">Transmembrane helix</keyword>
<evidence type="ECO:0000313" key="7">
    <source>
        <dbReference type="EMBL" id="TET08623.1"/>
    </source>
</evidence>
<feature type="transmembrane region" description="Helical" evidence="5">
    <location>
        <begin position="87"/>
        <end position="114"/>
    </location>
</feature>
<feature type="transmembrane region" description="Helical" evidence="5">
    <location>
        <begin position="162"/>
        <end position="195"/>
    </location>
</feature>
<sequence>MNLILASGILAIAGFFGGLAARKIKFPRISGYIIVGILLSPSLLNVIPSELITGDLSVITDITLGAVAYLIGGSLNMQRLKKLGKTIISITFCEAIGAWIFVTLLIASLGHFIIRFSIPNPNYYQTYLPMAIIIGAISCATAPAATMAIIHEYRAKGSLTTTLLGVVALDDAFAIISYAIAISAAEMLIISLGAISLYRMLIVPLLDIAGSLLLGTGFGFALIYMSRFARTRKTLLVTVLGTIMLCIGAAKILDMSALLANMAMGFIIVNKMRRSEEMFGVISDIEDVLFAMFFTLAVAHFNLGIVKVAGILALLIIIGRFSGKFIGARIGASISQAPTVVRRYLGFGLLPKAGVTVGLILLAQKNSAFSTIGTIMVSGVLASVIINELIAPPFTKYALFKAGEATRSA</sequence>
<dbReference type="InterPro" id="IPR006153">
    <property type="entry name" value="Cation/H_exchanger_TM"/>
</dbReference>
<dbReference type="AlphaFoldDB" id="A0A523RS61"/>
<dbReference type="Proteomes" id="UP000316360">
    <property type="component" value="Unassembled WGS sequence"/>
</dbReference>
<comment type="caution">
    <text evidence="7">The sequence shown here is derived from an EMBL/GenBank/DDBJ whole genome shotgun (WGS) entry which is preliminary data.</text>
</comment>
<evidence type="ECO:0000256" key="4">
    <source>
        <dbReference type="ARBA" id="ARBA00023136"/>
    </source>
</evidence>
<evidence type="ECO:0000256" key="5">
    <source>
        <dbReference type="SAM" id="Phobius"/>
    </source>
</evidence>
<evidence type="ECO:0000313" key="8">
    <source>
        <dbReference type="Proteomes" id="UP000316360"/>
    </source>
</evidence>
<dbReference type="Pfam" id="PF00999">
    <property type="entry name" value="Na_H_Exchanger"/>
    <property type="match status" value="1"/>
</dbReference>
<dbReference type="GO" id="GO:0015297">
    <property type="term" value="F:antiporter activity"/>
    <property type="evidence" value="ECO:0007669"/>
    <property type="project" value="InterPro"/>
</dbReference>
<feature type="transmembrane region" description="Helical" evidence="5">
    <location>
        <begin position="288"/>
        <end position="319"/>
    </location>
</feature>
<feature type="transmembrane region" description="Helical" evidence="5">
    <location>
        <begin position="340"/>
        <end position="362"/>
    </location>
</feature>
<gene>
    <name evidence="7" type="ORF">E3J84_06030</name>
</gene>
<feature type="transmembrane region" description="Helical" evidence="5">
    <location>
        <begin position="235"/>
        <end position="268"/>
    </location>
</feature>
<accession>A0A523RS61</accession>
<evidence type="ECO:0000259" key="6">
    <source>
        <dbReference type="Pfam" id="PF00999"/>
    </source>
</evidence>
<feature type="transmembrane region" description="Helical" evidence="5">
    <location>
        <begin position="30"/>
        <end position="47"/>
    </location>
</feature>
<evidence type="ECO:0000256" key="2">
    <source>
        <dbReference type="ARBA" id="ARBA00022692"/>
    </source>
</evidence>
<dbReference type="GO" id="GO:0016020">
    <property type="term" value="C:membrane"/>
    <property type="evidence" value="ECO:0007669"/>
    <property type="project" value="UniProtKB-SubCell"/>
</dbReference>
<dbReference type="Gene3D" id="1.20.1530.20">
    <property type="match status" value="1"/>
</dbReference>
<feature type="transmembrane region" description="Helical" evidence="5">
    <location>
        <begin position="368"/>
        <end position="391"/>
    </location>
</feature>
<organism evidence="7 8">
    <name type="scientific">Aerophobetes bacterium</name>
    <dbReference type="NCBI Taxonomy" id="2030807"/>
    <lineage>
        <taxon>Bacteria</taxon>
        <taxon>Candidatus Aerophobota</taxon>
    </lineage>
</organism>
<proteinExistence type="predicted"/>
<dbReference type="InterPro" id="IPR038770">
    <property type="entry name" value="Na+/solute_symporter_sf"/>
</dbReference>
<reference evidence="7 8" key="1">
    <citation type="submission" date="2019-03" db="EMBL/GenBank/DDBJ databases">
        <title>Metabolic potential of uncultured bacteria and archaea associated with petroleum seepage in deep-sea sediments.</title>
        <authorList>
            <person name="Dong X."/>
            <person name="Hubert C."/>
        </authorList>
    </citation>
    <scope>NUCLEOTIDE SEQUENCE [LARGE SCALE GENOMIC DNA]</scope>
    <source>
        <strain evidence="7">E44_bin7</strain>
    </source>
</reference>
<protein>
    <submittedName>
        <fullName evidence="7">Sodium:proton antiporter</fullName>
    </submittedName>
</protein>
<feature type="transmembrane region" description="Helical" evidence="5">
    <location>
        <begin position="126"/>
        <end position="150"/>
    </location>
</feature>
<keyword evidence="2 5" id="KW-0812">Transmembrane</keyword>
<dbReference type="EMBL" id="SOKJ01000345">
    <property type="protein sequence ID" value="TET08623.1"/>
    <property type="molecule type" value="Genomic_DNA"/>
</dbReference>
<feature type="transmembrane region" description="Helical" evidence="5">
    <location>
        <begin position="201"/>
        <end position="223"/>
    </location>
</feature>
<keyword evidence="4 5" id="KW-0472">Membrane</keyword>
<feature type="domain" description="Cation/H+ exchanger transmembrane" evidence="6">
    <location>
        <begin position="15"/>
        <end position="390"/>
    </location>
</feature>
<evidence type="ECO:0000256" key="1">
    <source>
        <dbReference type="ARBA" id="ARBA00004141"/>
    </source>
</evidence>
<dbReference type="PANTHER" id="PTHR43021">
    <property type="entry name" value="NA(+)/H(+) ANTIPORTER-RELATED"/>
    <property type="match status" value="1"/>
</dbReference>